<organism evidence="2">
    <name type="scientific">uncultured organism</name>
    <dbReference type="NCBI Taxonomy" id="155900"/>
    <lineage>
        <taxon>unclassified sequences</taxon>
        <taxon>environmental samples</taxon>
    </lineage>
</organism>
<accession>A0A385FV17</accession>
<evidence type="ECO:0000259" key="1">
    <source>
        <dbReference type="Pfam" id="PF10124"/>
    </source>
</evidence>
<evidence type="ECO:0000313" key="2">
    <source>
        <dbReference type="EMBL" id="AXV45411.1"/>
    </source>
</evidence>
<sequence length="57" mass="6303">MREFQADGGRKLGIKPTLLVVPASLEKLATQMLERELSESSSNELKGKLELVVADYL</sequence>
<name>A0A385FV17_9ZZZZ</name>
<dbReference type="AlphaFoldDB" id="A0A385FV17"/>
<dbReference type="InterPro" id="IPR018774">
    <property type="entry name" value="Phage_Mu_GpT"/>
</dbReference>
<dbReference type="Pfam" id="PF10124">
    <property type="entry name" value="Mu-like_gpT"/>
    <property type="match status" value="1"/>
</dbReference>
<gene>
    <name evidence="2" type="ORF">TRI22_00007</name>
</gene>
<protein>
    <recommendedName>
        <fullName evidence="1">Bacteriophage Mu GpT domain-containing protein</fullName>
    </recommendedName>
</protein>
<proteinExistence type="predicted"/>
<reference evidence="2" key="1">
    <citation type="submission" date="2018-07" db="EMBL/GenBank/DDBJ databases">
        <title>Functional screening for triclosan resistance in a wastewater metagenome and isolates of Escherichia coli and Enterococcus spp. from a large Canadian healthcare region.</title>
        <authorList>
            <person name="Cameron A."/>
            <person name="Barbieri R."/>
            <person name="Read R.R."/>
            <person name="Church D.L."/>
            <person name="Adator E.H."/>
            <person name="McAllister T.A."/>
        </authorList>
    </citation>
    <scope>NUCLEOTIDE SEQUENCE</scope>
</reference>
<feature type="domain" description="Bacteriophage Mu GpT" evidence="1">
    <location>
        <begin position="1"/>
        <end position="57"/>
    </location>
</feature>
<dbReference type="EMBL" id="MH687381">
    <property type="protein sequence ID" value="AXV45411.1"/>
    <property type="molecule type" value="Genomic_DNA"/>
</dbReference>